<dbReference type="EMBL" id="CR382137">
    <property type="protein sequence ID" value="CAG88459.1"/>
    <property type="molecule type" value="Genomic_DNA"/>
</dbReference>
<evidence type="ECO:0000256" key="1">
    <source>
        <dbReference type="SAM" id="Phobius"/>
    </source>
</evidence>
<sequence>MKNSNNSNNIEKYESLLKPNLSIEEVPISLVPDSDIDLSESQFQLLDLLHIVILIMTIIILIMVLNIHAAAAAPWNINQYV</sequence>
<dbReference type="VEuPathDB" id="FungiDB:DEHA2E20328g"/>
<protein>
    <submittedName>
        <fullName evidence="2">DEHA2E20328p</fullName>
    </submittedName>
</protein>
<evidence type="ECO:0000313" key="3">
    <source>
        <dbReference type="Proteomes" id="UP000000599"/>
    </source>
</evidence>
<dbReference type="RefSeq" id="XP_460186.1">
    <property type="nucleotide sequence ID" value="XM_460186.1"/>
</dbReference>
<name>Q6BNN4_DEBHA</name>
<dbReference type="HOGENOM" id="CLU_2573838_0_0_1"/>
<keyword evidence="3" id="KW-1185">Reference proteome</keyword>
<dbReference type="OMA" id="HIVILIM"/>
<organism evidence="2 3">
    <name type="scientific">Debaryomyces hansenii (strain ATCC 36239 / CBS 767 / BCRC 21394 / JCM 1990 / NBRC 0083 / IGC 2968)</name>
    <name type="common">Yeast</name>
    <name type="synonym">Torulaspora hansenii</name>
    <dbReference type="NCBI Taxonomy" id="284592"/>
    <lineage>
        <taxon>Eukaryota</taxon>
        <taxon>Fungi</taxon>
        <taxon>Dikarya</taxon>
        <taxon>Ascomycota</taxon>
        <taxon>Saccharomycotina</taxon>
        <taxon>Pichiomycetes</taxon>
        <taxon>Debaryomycetaceae</taxon>
        <taxon>Debaryomyces</taxon>
    </lineage>
</organism>
<dbReference type="KEGG" id="dha:DEHA2E20328g"/>
<dbReference type="AlphaFoldDB" id="Q6BNN4"/>
<proteinExistence type="predicted"/>
<evidence type="ECO:0000313" key="2">
    <source>
        <dbReference type="EMBL" id="CAG88459.1"/>
    </source>
</evidence>
<keyword evidence="1" id="KW-1133">Transmembrane helix</keyword>
<feature type="transmembrane region" description="Helical" evidence="1">
    <location>
        <begin position="48"/>
        <end position="67"/>
    </location>
</feature>
<accession>Q6BNN4</accession>
<dbReference type="OrthoDB" id="10569497at2759"/>
<dbReference type="InParanoid" id="Q6BNN4"/>
<gene>
    <name evidence="2" type="ordered locus">DEHA2E20328g</name>
</gene>
<keyword evidence="1" id="KW-0472">Membrane</keyword>
<keyword evidence="1" id="KW-0812">Transmembrane</keyword>
<dbReference type="Proteomes" id="UP000000599">
    <property type="component" value="Chromosome E"/>
</dbReference>
<reference evidence="2 3" key="1">
    <citation type="journal article" date="2004" name="Nature">
        <title>Genome evolution in yeasts.</title>
        <authorList>
            <consortium name="Genolevures"/>
            <person name="Dujon B."/>
            <person name="Sherman D."/>
            <person name="Fischer G."/>
            <person name="Durrens P."/>
            <person name="Casaregola S."/>
            <person name="Lafontaine I."/>
            <person name="de Montigny J."/>
            <person name="Marck C."/>
            <person name="Neuveglise C."/>
            <person name="Talla E."/>
            <person name="Goffard N."/>
            <person name="Frangeul L."/>
            <person name="Aigle M."/>
            <person name="Anthouard V."/>
            <person name="Babour A."/>
            <person name="Barbe V."/>
            <person name="Barnay S."/>
            <person name="Blanchin S."/>
            <person name="Beckerich J.M."/>
            <person name="Beyne E."/>
            <person name="Bleykasten C."/>
            <person name="Boisrame A."/>
            <person name="Boyer J."/>
            <person name="Cattolico L."/>
            <person name="Confanioleri F."/>
            <person name="de Daruvar A."/>
            <person name="Despons L."/>
            <person name="Fabre E."/>
            <person name="Fairhead C."/>
            <person name="Ferry-Dumazet H."/>
            <person name="Groppi A."/>
            <person name="Hantraye F."/>
            <person name="Hennequin C."/>
            <person name="Jauniaux N."/>
            <person name="Joyet P."/>
            <person name="Kachouri R."/>
            <person name="Kerrest A."/>
            <person name="Koszul R."/>
            <person name="Lemaire M."/>
            <person name="Lesur I."/>
            <person name="Ma L."/>
            <person name="Muller H."/>
            <person name="Nicaud J.M."/>
            <person name="Nikolski M."/>
            <person name="Oztas S."/>
            <person name="Ozier-Kalogeropoulos O."/>
            <person name="Pellenz S."/>
            <person name="Potier S."/>
            <person name="Richard G.F."/>
            <person name="Straub M.L."/>
            <person name="Suleau A."/>
            <person name="Swennene D."/>
            <person name="Tekaia F."/>
            <person name="Wesolowski-Louvel M."/>
            <person name="Westhof E."/>
            <person name="Wirth B."/>
            <person name="Zeniou-Meyer M."/>
            <person name="Zivanovic I."/>
            <person name="Bolotin-Fukuhara M."/>
            <person name="Thierry A."/>
            <person name="Bouchier C."/>
            <person name="Caudron B."/>
            <person name="Scarpelli C."/>
            <person name="Gaillardin C."/>
            <person name="Weissenbach J."/>
            <person name="Wincker P."/>
            <person name="Souciet J.L."/>
        </authorList>
    </citation>
    <scope>NUCLEOTIDE SEQUENCE [LARGE SCALE GENOMIC DNA]</scope>
    <source>
        <strain evidence="3">ATCC 36239 / CBS 767 / BCRC 21394 / JCM 1990 / NBRC 0083 / IGC 2968</strain>
    </source>
</reference>
<dbReference type="GeneID" id="2902760"/>